<dbReference type="RefSeq" id="XP_017970359.1">
    <property type="nucleotide sequence ID" value="XM_018114870.1"/>
</dbReference>
<evidence type="ECO:0000256" key="1">
    <source>
        <dbReference type="SAM" id="MobiDB-lite"/>
    </source>
</evidence>
<organism evidence="2 3">
    <name type="scientific">Theobroma cacao</name>
    <name type="common">Cacao</name>
    <name type="synonym">Cocoa</name>
    <dbReference type="NCBI Taxonomy" id="3641"/>
    <lineage>
        <taxon>Eukaryota</taxon>
        <taxon>Viridiplantae</taxon>
        <taxon>Streptophyta</taxon>
        <taxon>Embryophyta</taxon>
        <taxon>Tracheophyta</taxon>
        <taxon>Spermatophyta</taxon>
        <taxon>Magnoliopsida</taxon>
        <taxon>eudicotyledons</taxon>
        <taxon>Gunneridae</taxon>
        <taxon>Pentapetalae</taxon>
        <taxon>rosids</taxon>
        <taxon>malvids</taxon>
        <taxon>Malvales</taxon>
        <taxon>Malvaceae</taxon>
        <taxon>Byttnerioideae</taxon>
        <taxon>Theobroma</taxon>
    </lineage>
</organism>
<gene>
    <name evidence="3" type="primary">LOC18608286</name>
</gene>
<reference evidence="2" key="1">
    <citation type="journal article" date="1997" name="Nucleic Acids Res.">
        <title>tRNAscan-SE: a program for improved detection of transfer RNA genes in genomic sequence.</title>
        <authorList>
            <person name="Lowe T.M."/>
            <person name="Eddy S.R."/>
        </authorList>
    </citation>
    <scope>NUCLEOTIDE SEQUENCE [LARGE SCALE GENOMIC DNA]</scope>
    <source>
        <strain evidence="2">r\B97-61/B2</strain>
    </source>
</reference>
<proteinExistence type="predicted"/>
<feature type="compositionally biased region" description="Polar residues" evidence="1">
    <location>
        <begin position="24"/>
        <end position="54"/>
    </location>
</feature>
<dbReference type="KEGG" id="tcc:18608286"/>
<name>A0AB32VWM8_THECC</name>
<evidence type="ECO:0000313" key="3">
    <source>
        <dbReference type="RefSeq" id="XP_017970359.1"/>
    </source>
</evidence>
<protein>
    <submittedName>
        <fullName evidence="3">Uncharacterized protein LOC18608286</fullName>
    </submittedName>
</protein>
<accession>A0AB32VWM8</accession>
<evidence type="ECO:0000313" key="2">
    <source>
        <dbReference type="Proteomes" id="UP000694886"/>
    </source>
</evidence>
<dbReference type="Gramene" id="Tc02v2_t011460.1">
    <property type="protein sequence ID" value="Tc02v2_p011460.1"/>
    <property type="gene ID" value="Tc02v2_g011460"/>
</dbReference>
<sequence length="161" mass="17362">MQSGNDPSFTKARTGPQAPIDPAQPQTANEPAFMETTTGPEASISLAPSQTANERTYAEATTGPEASIGQAPPQTTNEPLLTQSRIVNVGAVTTRQLRQIIRKHEKDMLELKVSIQSLSVAMHTIEDRIVGWILDGLKSQQLFRLCFLDGFAGFGGQVVVV</sequence>
<dbReference type="GeneID" id="18608286"/>
<dbReference type="Proteomes" id="UP000694886">
    <property type="component" value="Chromosome 2"/>
</dbReference>
<dbReference type="AlphaFoldDB" id="A0AB32VWM8"/>
<reference evidence="3" key="2">
    <citation type="submission" date="2025-08" db="UniProtKB">
        <authorList>
            <consortium name="RefSeq"/>
        </authorList>
    </citation>
    <scope>IDENTIFICATION</scope>
</reference>
<feature type="region of interest" description="Disordered" evidence="1">
    <location>
        <begin position="1"/>
        <end position="80"/>
    </location>
</feature>